<dbReference type="AlphaFoldDB" id="A0A166Z6Z6"/>
<name>A0A166Z6Z6_9GAMM</name>
<evidence type="ECO:0000313" key="2">
    <source>
        <dbReference type="Proteomes" id="UP000076587"/>
    </source>
</evidence>
<protein>
    <submittedName>
        <fullName evidence="1">Oxidoreductase</fullName>
    </submittedName>
</protein>
<dbReference type="OrthoDB" id="1550902at2"/>
<comment type="caution">
    <text evidence="1">The sequence shown here is derived from an EMBL/GenBank/DDBJ whole genome shotgun (WGS) entry which is preliminary data.</text>
</comment>
<sequence>MMMTLGYFVFERKTLAPQQTQHTMVWRHPTNNRVGARPSTQFLGAGDETKVISGVLMPEFTGGELSLKAVTIMAETGKAYPLIDGWGNMHGFFVIEKVTAGRTELLGNGAARKIEFGIELKRIDEKHTQQIAHSLTI</sequence>
<accession>A0A166Z6Z6</accession>
<dbReference type="RefSeq" id="WP_063378719.1">
    <property type="nucleotide sequence ID" value="NZ_AUXT01000199.1"/>
</dbReference>
<dbReference type="InterPro" id="IPR016912">
    <property type="entry name" value="Phage_P2_GpU"/>
</dbReference>
<reference evidence="1 2" key="1">
    <citation type="submission" date="2013-07" db="EMBL/GenBank/DDBJ databases">
        <title>Comparative Genomic and Metabolomic Analysis of Twelve Strains of Pseudoalteromonas luteoviolacea.</title>
        <authorList>
            <person name="Vynne N.G."/>
            <person name="Mansson M."/>
            <person name="Gram L."/>
        </authorList>
    </citation>
    <scope>NUCLEOTIDE SEQUENCE [LARGE SCALE GENOMIC DNA]</scope>
    <source>
        <strain evidence="1 2">NCIMB 1942</strain>
    </source>
</reference>
<dbReference type="PIRSF" id="PIRSF029208">
    <property type="entry name" value="Phage_tail_GPU"/>
    <property type="match status" value="1"/>
</dbReference>
<dbReference type="EMBL" id="AUXT01000199">
    <property type="protein sequence ID" value="KZN44004.1"/>
    <property type="molecule type" value="Genomic_DNA"/>
</dbReference>
<dbReference type="Proteomes" id="UP000076587">
    <property type="component" value="Unassembled WGS sequence"/>
</dbReference>
<proteinExistence type="predicted"/>
<gene>
    <name evidence="1" type="ORF">N482_18115</name>
</gene>
<dbReference type="InterPro" id="IPR009734">
    <property type="entry name" value="Myoviridae_GpU"/>
</dbReference>
<evidence type="ECO:0000313" key="1">
    <source>
        <dbReference type="EMBL" id="KZN44004.1"/>
    </source>
</evidence>
<dbReference type="Pfam" id="PF06995">
    <property type="entry name" value="Phage_P2_GpU"/>
    <property type="match status" value="1"/>
</dbReference>
<dbReference type="PATRIC" id="fig|1365253.3.peg.4377"/>
<organism evidence="1 2">
    <name type="scientific">Pseudoalteromonas luteoviolacea NCIMB 1942</name>
    <dbReference type="NCBI Taxonomy" id="1365253"/>
    <lineage>
        <taxon>Bacteria</taxon>
        <taxon>Pseudomonadati</taxon>
        <taxon>Pseudomonadota</taxon>
        <taxon>Gammaproteobacteria</taxon>
        <taxon>Alteromonadales</taxon>
        <taxon>Pseudoalteromonadaceae</taxon>
        <taxon>Pseudoalteromonas</taxon>
    </lineage>
</organism>